<evidence type="ECO:0000256" key="2">
    <source>
        <dbReference type="PROSITE-ProRule" id="PRU00169"/>
    </source>
</evidence>
<keyword evidence="1 2" id="KW-0597">Phosphoprotein</keyword>
<dbReference type="PANTHER" id="PTHR44591:SF3">
    <property type="entry name" value="RESPONSE REGULATORY DOMAIN-CONTAINING PROTEIN"/>
    <property type="match status" value="1"/>
</dbReference>
<evidence type="ECO:0000313" key="5">
    <source>
        <dbReference type="Proteomes" id="UP000215367"/>
    </source>
</evidence>
<dbReference type="PANTHER" id="PTHR44591">
    <property type="entry name" value="STRESS RESPONSE REGULATOR PROTEIN 1"/>
    <property type="match status" value="1"/>
</dbReference>
<dbReference type="SMART" id="SM00448">
    <property type="entry name" value="REC"/>
    <property type="match status" value="1"/>
</dbReference>
<keyword evidence="4" id="KW-0614">Plasmid</keyword>
<protein>
    <submittedName>
        <fullName evidence="4">Response regulator</fullName>
    </submittedName>
</protein>
<evidence type="ECO:0000256" key="1">
    <source>
        <dbReference type="ARBA" id="ARBA00022553"/>
    </source>
</evidence>
<dbReference type="PROSITE" id="PS50110">
    <property type="entry name" value="RESPONSE_REGULATORY"/>
    <property type="match status" value="1"/>
</dbReference>
<dbReference type="AlphaFoldDB" id="A0A235HDP4"/>
<evidence type="ECO:0000259" key="3">
    <source>
        <dbReference type="PROSITE" id="PS50110"/>
    </source>
</evidence>
<name>A0A235HDP4_AZOBR</name>
<dbReference type="SUPFAM" id="SSF52172">
    <property type="entry name" value="CheY-like"/>
    <property type="match status" value="1"/>
</dbReference>
<dbReference type="Gene3D" id="3.40.50.2300">
    <property type="match status" value="1"/>
</dbReference>
<organism evidence="4 5">
    <name type="scientific">Azospirillum brasilense</name>
    <dbReference type="NCBI Taxonomy" id="192"/>
    <lineage>
        <taxon>Bacteria</taxon>
        <taxon>Pseudomonadati</taxon>
        <taxon>Pseudomonadota</taxon>
        <taxon>Alphaproteobacteria</taxon>
        <taxon>Rhodospirillales</taxon>
        <taxon>Azospirillaceae</taxon>
        <taxon>Azospirillum</taxon>
    </lineage>
</organism>
<dbReference type="EMBL" id="NOWT01000011">
    <property type="protein sequence ID" value="OYD83856.1"/>
    <property type="molecule type" value="Genomic_DNA"/>
</dbReference>
<dbReference type="InterPro" id="IPR001789">
    <property type="entry name" value="Sig_transdc_resp-reg_receiver"/>
</dbReference>
<dbReference type="RefSeq" id="WP_094303774.1">
    <property type="nucleotide sequence ID" value="NZ_NOWT01000011.1"/>
</dbReference>
<dbReference type="Proteomes" id="UP000215367">
    <property type="component" value="Unassembled WGS sequence"/>
</dbReference>
<gene>
    <name evidence="4" type="ORF">CHT98_13820</name>
</gene>
<sequence length="128" mass="13974">MTEPRHILLVDDEAIAIMALEHGLLDEGFRVTTAFNGQEALKIWQGDSFDALVTDLKMPVMAGDELIRNLRSEEPGLPVVVVSGYATGEISEKLKVNFSDPITIMPKPVRVEEISGALKRMLSIAPSA</sequence>
<dbReference type="InterPro" id="IPR050595">
    <property type="entry name" value="Bact_response_regulator"/>
</dbReference>
<geneLocation type="plasmid" evidence="4">
    <name>unnamed</name>
</geneLocation>
<feature type="modified residue" description="4-aspartylphosphate" evidence="2">
    <location>
        <position position="55"/>
    </location>
</feature>
<comment type="caution">
    <text evidence="4">The sequence shown here is derived from an EMBL/GenBank/DDBJ whole genome shotgun (WGS) entry which is preliminary data.</text>
</comment>
<proteinExistence type="predicted"/>
<dbReference type="InterPro" id="IPR011006">
    <property type="entry name" value="CheY-like_superfamily"/>
</dbReference>
<evidence type="ECO:0000313" key="4">
    <source>
        <dbReference type="EMBL" id="OYD83856.1"/>
    </source>
</evidence>
<dbReference type="CDD" id="cd00156">
    <property type="entry name" value="REC"/>
    <property type="match status" value="1"/>
</dbReference>
<accession>A0A235HDP4</accession>
<reference evidence="4 5" key="1">
    <citation type="submission" date="2017-07" db="EMBL/GenBank/DDBJ databases">
        <title>Whole genome sequence of Azospirillum brasilense 2A1, a potential biofertilizer strain.</title>
        <authorList>
            <person name="Fontana C.A."/>
            <person name="Toffoli L.M."/>
            <person name="Salazar S.M."/>
            <person name="Puglisi E."/>
            <person name="Pedraza R."/>
            <person name="Bassi D."/>
            <person name="Cocconcelli P.S."/>
        </authorList>
    </citation>
    <scope>NUCLEOTIDE SEQUENCE [LARGE SCALE GENOMIC DNA]</scope>
    <source>
        <strain evidence="4 5">2A1</strain>
        <plasmid evidence="4">unnamed</plasmid>
    </source>
</reference>
<feature type="domain" description="Response regulatory" evidence="3">
    <location>
        <begin position="6"/>
        <end position="122"/>
    </location>
</feature>
<dbReference type="GO" id="GO:0000160">
    <property type="term" value="P:phosphorelay signal transduction system"/>
    <property type="evidence" value="ECO:0007669"/>
    <property type="project" value="InterPro"/>
</dbReference>
<dbReference type="Pfam" id="PF00072">
    <property type="entry name" value="Response_reg"/>
    <property type="match status" value="1"/>
</dbReference>